<dbReference type="EMBL" id="JACOFX010000017">
    <property type="protein sequence ID" value="MBC3910556.1"/>
    <property type="molecule type" value="Genomic_DNA"/>
</dbReference>
<dbReference type="Proteomes" id="UP000646911">
    <property type="component" value="Unassembled WGS sequence"/>
</dbReference>
<protein>
    <recommendedName>
        <fullName evidence="4">Transmembrane protein</fullName>
    </recommendedName>
</protein>
<accession>A0ABR6ZG70</accession>
<keyword evidence="1" id="KW-0812">Transmembrane</keyword>
<organism evidence="2 3">
    <name type="scientific">Undibacterium umbellatum</name>
    <dbReference type="NCBI Taxonomy" id="2762300"/>
    <lineage>
        <taxon>Bacteria</taxon>
        <taxon>Pseudomonadati</taxon>
        <taxon>Pseudomonadota</taxon>
        <taxon>Betaproteobacteria</taxon>
        <taxon>Burkholderiales</taxon>
        <taxon>Oxalobacteraceae</taxon>
        <taxon>Undibacterium</taxon>
    </lineage>
</organism>
<reference evidence="2 3" key="1">
    <citation type="submission" date="2020-08" db="EMBL/GenBank/DDBJ databases">
        <title>Novel species isolated from subtropical streams in China.</title>
        <authorList>
            <person name="Lu H."/>
        </authorList>
    </citation>
    <scope>NUCLEOTIDE SEQUENCE [LARGE SCALE GENOMIC DNA]</scope>
    <source>
        <strain evidence="2 3">NL8W</strain>
    </source>
</reference>
<evidence type="ECO:0000313" key="3">
    <source>
        <dbReference type="Proteomes" id="UP000646911"/>
    </source>
</evidence>
<dbReference type="RefSeq" id="WP_186956063.1">
    <property type="nucleotide sequence ID" value="NZ_JACOFX010000017.1"/>
</dbReference>
<keyword evidence="3" id="KW-1185">Reference proteome</keyword>
<evidence type="ECO:0008006" key="4">
    <source>
        <dbReference type="Google" id="ProtNLM"/>
    </source>
</evidence>
<evidence type="ECO:0000256" key="1">
    <source>
        <dbReference type="SAM" id="Phobius"/>
    </source>
</evidence>
<feature type="transmembrane region" description="Helical" evidence="1">
    <location>
        <begin position="21"/>
        <end position="38"/>
    </location>
</feature>
<sequence length="76" mass="8472">MSSDTDNKFLTLCRAAYKRQGMRILCAAGLIAAAASYRSKQFDVGVMLKLLLVTMGFFLVAVVIEWLRARVADKKE</sequence>
<keyword evidence="1" id="KW-0472">Membrane</keyword>
<proteinExistence type="predicted"/>
<keyword evidence="1" id="KW-1133">Transmembrane helix</keyword>
<feature type="transmembrane region" description="Helical" evidence="1">
    <location>
        <begin position="44"/>
        <end position="67"/>
    </location>
</feature>
<gene>
    <name evidence="2" type="ORF">H8L47_23600</name>
</gene>
<comment type="caution">
    <text evidence="2">The sequence shown here is derived from an EMBL/GenBank/DDBJ whole genome shotgun (WGS) entry which is preliminary data.</text>
</comment>
<evidence type="ECO:0000313" key="2">
    <source>
        <dbReference type="EMBL" id="MBC3910556.1"/>
    </source>
</evidence>
<name>A0ABR6ZG70_9BURK</name>